<dbReference type="InterPro" id="IPR004161">
    <property type="entry name" value="EFTu-like_2"/>
</dbReference>
<dbReference type="AlphaFoldDB" id="A0A1V2LUM3"/>
<evidence type="ECO:0000256" key="3">
    <source>
        <dbReference type="ARBA" id="ARBA00007733"/>
    </source>
</evidence>
<reference evidence="16" key="1">
    <citation type="journal article" date="2017" name="Genome Announc.">
        <title>Genome sequences of Cyberlindnera fabianii 65, Pichia kudriavzevii 129, and Saccharomyces cerevisiae 131 isolated from fermented masau fruits in Zimbabwe.</title>
        <authorList>
            <person name="van Rijswijck I.M.H."/>
            <person name="Derks M.F.L."/>
            <person name="Abee T."/>
            <person name="de Ridder D."/>
            <person name="Smid E.J."/>
        </authorList>
    </citation>
    <scope>NUCLEOTIDE SEQUENCE [LARGE SCALE GENOMIC DNA]</scope>
    <source>
        <strain evidence="16">129</strain>
    </source>
</reference>
<dbReference type="NCBIfam" id="TIGR00231">
    <property type="entry name" value="small_GTP"/>
    <property type="match status" value="1"/>
</dbReference>
<evidence type="ECO:0000256" key="2">
    <source>
        <dbReference type="ARBA" id="ARBA00004496"/>
    </source>
</evidence>
<dbReference type="SUPFAM" id="SSF50447">
    <property type="entry name" value="Translation proteins"/>
    <property type="match status" value="2"/>
</dbReference>
<dbReference type="InterPro" id="IPR009000">
    <property type="entry name" value="Transl_B-barrel_sf"/>
</dbReference>
<proteinExistence type="inferred from homology"/>
<dbReference type="Gene3D" id="3.40.50.300">
    <property type="entry name" value="P-loop containing nucleotide triphosphate hydrolases"/>
    <property type="match status" value="1"/>
</dbReference>
<dbReference type="InterPro" id="IPR005225">
    <property type="entry name" value="Small_GTP-bd"/>
</dbReference>
<dbReference type="PANTHER" id="PTHR43381">
    <property type="entry name" value="TRANSLATION INITIATION FACTOR IF-2-RELATED"/>
    <property type="match status" value="1"/>
</dbReference>
<keyword evidence="7" id="KW-0648">Protein biosynthesis</keyword>
<accession>A0A1V2LUM3</accession>
<dbReference type="Gene3D" id="2.40.30.10">
    <property type="entry name" value="Translation factors"/>
    <property type="match status" value="2"/>
</dbReference>
<evidence type="ECO:0000256" key="13">
    <source>
        <dbReference type="SAM" id="MobiDB-lite"/>
    </source>
</evidence>
<evidence type="ECO:0000256" key="7">
    <source>
        <dbReference type="ARBA" id="ARBA00022917"/>
    </source>
</evidence>
<name>A0A1V2LUM3_PICKU</name>
<dbReference type="VEuPathDB" id="FungiDB:C5L36_0E03610"/>
<dbReference type="GO" id="GO:0005739">
    <property type="term" value="C:mitochondrion"/>
    <property type="evidence" value="ECO:0007669"/>
    <property type="project" value="UniProtKB-SubCell"/>
</dbReference>
<comment type="function">
    <text evidence="11">One of the essential components for the initiation of protein synthesis. Protects formylmethionyl-tRNA from spontaneous hydrolysis and promotes its binding to the 30S ribosomal subunits. Also involved in the hydrolysis of GTP during the formation of the 70S ribosomal complex.</text>
</comment>
<evidence type="ECO:0000256" key="4">
    <source>
        <dbReference type="ARBA" id="ARBA00022490"/>
    </source>
</evidence>
<keyword evidence="9" id="KW-0496">Mitochondrion</keyword>
<keyword evidence="6" id="KW-0547">Nucleotide-binding</keyword>
<feature type="region of interest" description="Disordered" evidence="13">
    <location>
        <begin position="80"/>
        <end position="167"/>
    </location>
</feature>
<evidence type="ECO:0000256" key="6">
    <source>
        <dbReference type="ARBA" id="ARBA00022741"/>
    </source>
</evidence>
<evidence type="ECO:0000256" key="10">
    <source>
        <dbReference type="ARBA" id="ARBA00023134"/>
    </source>
</evidence>
<evidence type="ECO:0000259" key="14">
    <source>
        <dbReference type="PROSITE" id="PS51722"/>
    </source>
</evidence>
<dbReference type="InterPro" id="IPR036925">
    <property type="entry name" value="TIF_IF2_dom3_sf"/>
</dbReference>
<gene>
    <name evidence="15" type="ORF">BOH78_0013</name>
</gene>
<dbReference type="CDD" id="cd01887">
    <property type="entry name" value="IF2_eIF5B"/>
    <property type="match status" value="1"/>
</dbReference>
<dbReference type="InterPro" id="IPR006847">
    <property type="entry name" value="IF2_N"/>
</dbReference>
<dbReference type="Pfam" id="PF04760">
    <property type="entry name" value="IF2_N"/>
    <property type="match status" value="1"/>
</dbReference>
<dbReference type="CDD" id="cd03702">
    <property type="entry name" value="IF2_mtIF2_II"/>
    <property type="match status" value="1"/>
</dbReference>
<dbReference type="Pfam" id="PF00009">
    <property type="entry name" value="GTP_EFTU"/>
    <property type="match status" value="1"/>
</dbReference>
<dbReference type="CDD" id="cd03692">
    <property type="entry name" value="mtIF2_IVc"/>
    <property type="match status" value="1"/>
</dbReference>
<comment type="subcellular location">
    <subcellularLocation>
        <location evidence="2">Cytoplasm</location>
    </subcellularLocation>
    <subcellularLocation>
        <location evidence="1">Mitochondrion</location>
    </subcellularLocation>
</comment>
<protein>
    <recommendedName>
        <fullName evidence="12">Translation initiation factor IF-2, mitochondrial</fullName>
    </recommendedName>
</protein>
<dbReference type="GO" id="GO:0003924">
    <property type="term" value="F:GTPase activity"/>
    <property type="evidence" value="ECO:0007669"/>
    <property type="project" value="InterPro"/>
</dbReference>
<evidence type="ECO:0000256" key="1">
    <source>
        <dbReference type="ARBA" id="ARBA00004173"/>
    </source>
</evidence>
<dbReference type="PROSITE" id="PS51722">
    <property type="entry name" value="G_TR_2"/>
    <property type="match status" value="1"/>
</dbReference>
<dbReference type="InterPro" id="IPR023115">
    <property type="entry name" value="TIF_IF2_dom3"/>
</dbReference>
<feature type="compositionally biased region" description="Basic and acidic residues" evidence="13">
    <location>
        <begin position="124"/>
        <end position="140"/>
    </location>
</feature>
<evidence type="ECO:0000256" key="8">
    <source>
        <dbReference type="ARBA" id="ARBA00022946"/>
    </source>
</evidence>
<dbReference type="Pfam" id="PF11987">
    <property type="entry name" value="IF-2"/>
    <property type="match status" value="1"/>
</dbReference>
<keyword evidence="4" id="KW-0963">Cytoplasm</keyword>
<evidence type="ECO:0000256" key="11">
    <source>
        <dbReference type="ARBA" id="ARBA00025162"/>
    </source>
</evidence>
<dbReference type="Proteomes" id="UP000189274">
    <property type="component" value="Unassembled WGS sequence"/>
</dbReference>
<evidence type="ECO:0000313" key="16">
    <source>
        <dbReference type="Proteomes" id="UP000189274"/>
    </source>
</evidence>
<evidence type="ECO:0000256" key="12">
    <source>
        <dbReference type="ARBA" id="ARBA00044200"/>
    </source>
</evidence>
<dbReference type="SUPFAM" id="SSF52540">
    <property type="entry name" value="P-loop containing nucleoside triphosphate hydrolases"/>
    <property type="match status" value="1"/>
</dbReference>
<sequence>MLARSLISRACLSNLSKPNILAIKRDLSHTFYANAAPLRRSRFQPIKKESESAAETATAAGSIEELLDTKIAEKLNEEKVVETAKSSKSKQQHKRPQNKDVKSENDQQKQKVNDKRAAQGSKNSEPENIQKRDYKNEQKRINSTQKPAKVSKVKVKAKKKAADNPNSPKYKLDIPTFLSVANFATILKVRVPELIEKLDDLGFENITNEHILDAETAELIAQEYGFEVNRDDNTGADLFPASETTDSSKLTPKAPVVTIMGHVDHGKTSILDYLRKSSIVKGEFGGITQHIGAFVVQTPVSKKKITFLDTPGHAAFLKMRERGANMTAIIVLVVAAEDSVKPQTVEAIKHAKGSGVPIVIAINKCDKPEANPDKVVADLASHGIDVEDYGGETPVCRISAKTGLGMKEFEETIVTVAELLELKTEERANVEGWVLESQVKKGLGNVATLLIKRGQLKPGCILVSGTTFCKVRVMKDEHGKPIKVAKPAQPVEVSGWKELPEAGDYAIQAKDENYAKKVIINREKRKRMMDEASQVEEMNKRRIKSIEDSKKSEKIQEYQLQGFSLEEIKELEPDLFDDESNKIKYVNFIIKADVSGSAEAVRQSIEGLGNDEVKSRIIFEEVGAPTESDIARAKDSDAEILVFNTKVPKDILNSASKSKVEIKEFNVIYHLIEDVLKTLTSKLTPIYETKVISKVAIKQLFEIGLKGKETMIIAGSRVIDGTFKKNSQVRLVRNGEVIYTGKVKQLKVVKNDVNEVKNGADCGVSLEGDPEMKEGDIIEAFEQIPIQRHL</sequence>
<keyword evidence="10" id="KW-0342">GTP-binding</keyword>
<evidence type="ECO:0000256" key="9">
    <source>
        <dbReference type="ARBA" id="ARBA00023128"/>
    </source>
</evidence>
<dbReference type="GO" id="GO:0005525">
    <property type="term" value="F:GTP binding"/>
    <property type="evidence" value="ECO:0007669"/>
    <property type="project" value="UniProtKB-KW"/>
</dbReference>
<evidence type="ECO:0000313" key="15">
    <source>
        <dbReference type="EMBL" id="ONH77882.1"/>
    </source>
</evidence>
<keyword evidence="8" id="KW-0809">Transit peptide</keyword>
<dbReference type="InterPro" id="IPR044145">
    <property type="entry name" value="IF2_II"/>
</dbReference>
<dbReference type="Pfam" id="PF03144">
    <property type="entry name" value="GTP_EFTU_D2"/>
    <property type="match status" value="1"/>
</dbReference>
<dbReference type="HAMAP" id="MF_00100_B">
    <property type="entry name" value="IF_2_B"/>
    <property type="match status" value="1"/>
</dbReference>
<dbReference type="FunFam" id="2.40.30.10:FF:000008">
    <property type="entry name" value="Translation initiation factor IF-2"/>
    <property type="match status" value="1"/>
</dbReference>
<dbReference type="Gene3D" id="3.40.50.10050">
    <property type="entry name" value="Translation initiation factor IF- 2, domain 3"/>
    <property type="match status" value="1"/>
</dbReference>
<dbReference type="InterPro" id="IPR000178">
    <property type="entry name" value="TF_IF2_bacterial-like"/>
</dbReference>
<dbReference type="InterPro" id="IPR015760">
    <property type="entry name" value="TIF_IF2"/>
</dbReference>
<dbReference type="FunFam" id="3.40.50.300:FF:000019">
    <property type="entry name" value="Translation initiation factor IF-2"/>
    <property type="match status" value="1"/>
</dbReference>
<dbReference type="FunFam" id="2.40.30.10:FF:000126">
    <property type="entry name" value="Mitochondrial translation initiation factor"/>
    <property type="match status" value="1"/>
</dbReference>
<organism evidence="15 16">
    <name type="scientific">Pichia kudriavzevii</name>
    <name type="common">Yeast</name>
    <name type="synonym">Issatchenkia orientalis</name>
    <dbReference type="NCBI Taxonomy" id="4909"/>
    <lineage>
        <taxon>Eukaryota</taxon>
        <taxon>Fungi</taxon>
        <taxon>Dikarya</taxon>
        <taxon>Ascomycota</taxon>
        <taxon>Saccharomycotina</taxon>
        <taxon>Pichiomycetes</taxon>
        <taxon>Pichiales</taxon>
        <taxon>Pichiaceae</taxon>
        <taxon>Pichia</taxon>
    </lineage>
</organism>
<feature type="domain" description="Tr-type G" evidence="14">
    <location>
        <begin position="252"/>
        <end position="423"/>
    </location>
</feature>
<feature type="compositionally biased region" description="Basic and acidic residues" evidence="13">
    <location>
        <begin position="97"/>
        <end position="117"/>
    </location>
</feature>
<dbReference type="GO" id="GO:0003743">
    <property type="term" value="F:translation initiation factor activity"/>
    <property type="evidence" value="ECO:0007669"/>
    <property type="project" value="UniProtKB-KW"/>
</dbReference>
<dbReference type="InterPro" id="IPR000795">
    <property type="entry name" value="T_Tr_GTP-bd_dom"/>
</dbReference>
<evidence type="ECO:0000256" key="5">
    <source>
        <dbReference type="ARBA" id="ARBA00022540"/>
    </source>
</evidence>
<dbReference type="InterPro" id="IPR027417">
    <property type="entry name" value="P-loop_NTPase"/>
</dbReference>
<comment type="caution">
    <text evidence="15">The sequence shown here is derived from an EMBL/GenBank/DDBJ whole genome shotgun (WGS) entry which is preliminary data.</text>
</comment>
<feature type="compositionally biased region" description="Basic residues" evidence="13">
    <location>
        <begin position="149"/>
        <end position="159"/>
    </location>
</feature>
<dbReference type="PANTHER" id="PTHR43381:SF20">
    <property type="entry name" value="TRANSLATION INITIATION FACTOR IF-2, MITOCHONDRIAL"/>
    <property type="match status" value="1"/>
</dbReference>
<dbReference type="InterPro" id="IPR053905">
    <property type="entry name" value="EF-G-like_DII"/>
</dbReference>
<dbReference type="GO" id="GO:0032543">
    <property type="term" value="P:mitochondrial translation"/>
    <property type="evidence" value="ECO:0007669"/>
    <property type="project" value="UniProtKB-ARBA"/>
</dbReference>
<dbReference type="FunFam" id="3.40.50.10050:FF:000001">
    <property type="entry name" value="Translation initiation factor IF-2"/>
    <property type="match status" value="1"/>
</dbReference>
<comment type="similarity">
    <text evidence="3">Belongs to the TRAFAC class translation factor GTPase superfamily. Classic translation factor GTPase family. IF-2 subfamily.</text>
</comment>
<dbReference type="Pfam" id="PF22042">
    <property type="entry name" value="EF-G_D2"/>
    <property type="match status" value="1"/>
</dbReference>
<dbReference type="EMBL" id="MQVM01000001">
    <property type="protein sequence ID" value="ONH77882.1"/>
    <property type="molecule type" value="Genomic_DNA"/>
</dbReference>
<feature type="compositionally biased region" description="Basic residues" evidence="13">
    <location>
        <begin position="87"/>
        <end position="96"/>
    </location>
</feature>
<keyword evidence="5 15" id="KW-0396">Initiation factor</keyword>
<dbReference type="SUPFAM" id="SSF52156">
    <property type="entry name" value="Initiation factor IF2/eIF5b, domain 3"/>
    <property type="match status" value="1"/>
</dbReference>